<dbReference type="PROSITE" id="PS50850">
    <property type="entry name" value="MFS"/>
    <property type="match status" value="1"/>
</dbReference>
<dbReference type="InterPro" id="IPR011701">
    <property type="entry name" value="MFS"/>
</dbReference>
<feature type="transmembrane region" description="Helical" evidence="7">
    <location>
        <begin position="591"/>
        <end position="614"/>
    </location>
</feature>
<keyword evidence="2" id="KW-0479">Metal-binding</keyword>
<feature type="transmembrane region" description="Helical" evidence="7">
    <location>
        <begin position="793"/>
        <end position="814"/>
    </location>
</feature>
<feature type="transmembrane region" description="Helical" evidence="7">
    <location>
        <begin position="826"/>
        <end position="848"/>
    </location>
</feature>
<dbReference type="PANTHER" id="PTHR47660">
    <property type="entry name" value="TRANSCRIPTION FACTOR WITH C2H2 AND ZN(2)-CYS(6) DNA BINDING DOMAIN (EUROFUNG)-RELATED-RELATED"/>
    <property type="match status" value="1"/>
</dbReference>
<protein>
    <submittedName>
        <fullName evidence="9">Major facilitator superfamily domain-containing protein</fullName>
    </submittedName>
</protein>
<dbReference type="GO" id="GO:0022857">
    <property type="term" value="F:transmembrane transporter activity"/>
    <property type="evidence" value="ECO:0007669"/>
    <property type="project" value="InterPro"/>
</dbReference>
<keyword evidence="5" id="KW-0804">Transcription</keyword>
<comment type="caution">
    <text evidence="9">The sequence shown here is derived from an EMBL/GenBank/DDBJ whole genome shotgun (WGS) entry which is preliminary data.</text>
</comment>
<keyword evidence="7" id="KW-0812">Transmembrane</keyword>
<evidence type="ECO:0000313" key="10">
    <source>
        <dbReference type="Proteomes" id="UP000813461"/>
    </source>
</evidence>
<dbReference type="SUPFAM" id="SSF103473">
    <property type="entry name" value="MFS general substrate transporter"/>
    <property type="match status" value="1"/>
</dbReference>
<dbReference type="GO" id="GO:0016020">
    <property type="term" value="C:membrane"/>
    <property type="evidence" value="ECO:0007669"/>
    <property type="project" value="UniProtKB-SubCell"/>
</dbReference>
<dbReference type="Pfam" id="PF07690">
    <property type="entry name" value="MFS_1"/>
    <property type="match status" value="1"/>
</dbReference>
<dbReference type="InterPro" id="IPR007219">
    <property type="entry name" value="XnlR_reg_dom"/>
</dbReference>
<feature type="transmembrane region" description="Helical" evidence="7">
    <location>
        <begin position="751"/>
        <end position="772"/>
    </location>
</feature>
<dbReference type="OrthoDB" id="2533084at2759"/>
<feature type="transmembrane region" description="Helical" evidence="7">
    <location>
        <begin position="714"/>
        <end position="739"/>
    </location>
</feature>
<accession>A0A8K0VSW1</accession>
<reference evidence="9" key="1">
    <citation type="journal article" date="2021" name="Nat. Commun.">
        <title>Genetic determinants of endophytism in the Arabidopsis root mycobiome.</title>
        <authorList>
            <person name="Mesny F."/>
            <person name="Miyauchi S."/>
            <person name="Thiergart T."/>
            <person name="Pickel B."/>
            <person name="Atanasova L."/>
            <person name="Karlsson M."/>
            <person name="Huettel B."/>
            <person name="Barry K.W."/>
            <person name="Haridas S."/>
            <person name="Chen C."/>
            <person name="Bauer D."/>
            <person name="Andreopoulos W."/>
            <person name="Pangilinan J."/>
            <person name="LaButti K."/>
            <person name="Riley R."/>
            <person name="Lipzen A."/>
            <person name="Clum A."/>
            <person name="Drula E."/>
            <person name="Henrissat B."/>
            <person name="Kohler A."/>
            <person name="Grigoriev I.V."/>
            <person name="Martin F.M."/>
            <person name="Hacquard S."/>
        </authorList>
    </citation>
    <scope>NUCLEOTIDE SEQUENCE</scope>
    <source>
        <strain evidence="9">MPI-SDFR-AT-0120</strain>
    </source>
</reference>
<evidence type="ECO:0000256" key="2">
    <source>
        <dbReference type="ARBA" id="ARBA00022723"/>
    </source>
</evidence>
<feature type="transmembrane region" description="Helical" evidence="7">
    <location>
        <begin position="502"/>
        <end position="520"/>
    </location>
</feature>
<evidence type="ECO:0000256" key="3">
    <source>
        <dbReference type="ARBA" id="ARBA00022833"/>
    </source>
</evidence>
<dbReference type="InterPro" id="IPR020846">
    <property type="entry name" value="MFS_dom"/>
</dbReference>
<evidence type="ECO:0000256" key="7">
    <source>
        <dbReference type="SAM" id="Phobius"/>
    </source>
</evidence>
<evidence type="ECO:0000256" key="6">
    <source>
        <dbReference type="ARBA" id="ARBA00023242"/>
    </source>
</evidence>
<feature type="transmembrane region" description="Helical" evidence="7">
    <location>
        <begin position="459"/>
        <end position="482"/>
    </location>
</feature>
<proteinExistence type="predicted"/>
<keyword evidence="10" id="KW-1185">Reference proteome</keyword>
<evidence type="ECO:0000256" key="1">
    <source>
        <dbReference type="ARBA" id="ARBA00004141"/>
    </source>
</evidence>
<evidence type="ECO:0000259" key="8">
    <source>
        <dbReference type="PROSITE" id="PS50850"/>
    </source>
</evidence>
<evidence type="ECO:0000313" key="9">
    <source>
        <dbReference type="EMBL" id="KAH7073289.1"/>
    </source>
</evidence>
<dbReference type="GO" id="GO:0006351">
    <property type="term" value="P:DNA-templated transcription"/>
    <property type="evidence" value="ECO:0007669"/>
    <property type="project" value="InterPro"/>
</dbReference>
<keyword evidence="7" id="KW-1133">Transmembrane helix</keyword>
<comment type="subcellular location">
    <subcellularLocation>
        <location evidence="1">Membrane</location>
        <topology evidence="1">Multi-pass membrane protein</topology>
    </subcellularLocation>
</comment>
<feature type="transmembrane region" description="Helical" evidence="7">
    <location>
        <begin position="391"/>
        <end position="409"/>
    </location>
</feature>
<dbReference type="GO" id="GO:0008270">
    <property type="term" value="F:zinc ion binding"/>
    <property type="evidence" value="ECO:0007669"/>
    <property type="project" value="InterPro"/>
</dbReference>
<keyword evidence="6" id="KW-0539">Nucleus</keyword>
<dbReference type="Gene3D" id="1.20.1250.20">
    <property type="entry name" value="MFS general substrate transporter like domains"/>
    <property type="match status" value="1"/>
</dbReference>
<dbReference type="PANTHER" id="PTHR47660:SF2">
    <property type="entry name" value="TRANSCRIPTION FACTOR WITH C2H2 AND ZN(2)-CYS(6) DNA BINDING DOMAIN (EUROFUNG)"/>
    <property type="match status" value="1"/>
</dbReference>
<dbReference type="InterPro" id="IPR036259">
    <property type="entry name" value="MFS_trans_sf"/>
</dbReference>
<dbReference type="GO" id="GO:0003677">
    <property type="term" value="F:DNA binding"/>
    <property type="evidence" value="ECO:0007669"/>
    <property type="project" value="InterPro"/>
</dbReference>
<dbReference type="EMBL" id="JAGMVJ010000022">
    <property type="protein sequence ID" value="KAH7073289.1"/>
    <property type="molecule type" value="Genomic_DNA"/>
</dbReference>
<feature type="domain" description="Major facilitator superfamily (MFS) profile" evidence="8">
    <location>
        <begin position="461"/>
        <end position="929"/>
    </location>
</feature>
<dbReference type="AlphaFoldDB" id="A0A8K0VSW1"/>
<keyword evidence="4" id="KW-0805">Transcription regulation</keyword>
<keyword evidence="7" id="KW-0472">Membrane</keyword>
<sequence length="929" mass="102474">MALVLGTCSPENVKRISSAFPSIELLDTLIQFFLTSPALDAQSWFHLPTFSPAKLAPELLACIVSAGAASTPDTPLRKLGFALHEASRAGQSRTFEADNSAIRDFQHLRTFLLQLQVGMWSGISRKMEIAESFLQPLVTMLRRGGRFRKSTWKEISPTTEDQGPLLENRWHEWVQQESFLRLVYRAFELDRQSSMALLKPPLISYSEMQLPLPSSNMLWQAKTAQAWRMAYLSTIQETKKRPSALETFMNLEHLARHDSASTAYLHMIWGTIWEYRQMSTLSIKSSIKANNSLILSSRYQELTKQLEDFRVSSPPLSKGSDITLELMLVHLNAPLDDIQLFAGIEGQEEARIAYAALREWIKTSAARQSLWHAGQILRAAEHLPKALLCNFNAIAVYHAGLILWGYGFLKRSMASGSTPTDNSQSIWTASQTSHDEIRLVPQPSADPADPLNFPFWRKLAMLAVMSIHPFVVNFTSASISSALPIYASTPIFGLPPKSFSQLTYFIACNSLMLGASNLFWVPLANTFGRRPINLISLLLLTLSSMWAGLSTTYSGLLAARIIMGVGGGPADAVSPDVVGEIFFVHQRGRAMAIYTVFLTAGSLFGGLCGGYIVAGKGLAWIHWVNVILSAVTFVLVFLFQAETLYDRPQTTVQLASDMDKPDIETKESVVIASQATPSSYRPFTYMRSLKLITYRPGVVQKFLAPYKTLRLPGVWLVSLWYSGLVGLIVIMSVIGPQLLAAPPYLWGQKVGLINVGGIIGAVLGGVYTYLSADWTTKRLAKKDRRGFSEPESRLVTALPALFLATAGSLVFGFVAQNPSSTGWVGLQVGLGMVAFGLMQAPSVGFNYLIEAYSSIAGDCFVAVTSARAIVSFAWTFFVADWVHHDGPAEPFGIFGMLMGVFGLLTIPMLIWGKRLRIWTAKWIPEGSGM</sequence>
<feature type="transmembrane region" description="Helical" evidence="7">
    <location>
        <begin position="860"/>
        <end position="879"/>
    </location>
</feature>
<gene>
    <name evidence="9" type="ORF">FB567DRAFT_564139</name>
</gene>
<dbReference type="Proteomes" id="UP000813461">
    <property type="component" value="Unassembled WGS sequence"/>
</dbReference>
<dbReference type="Pfam" id="PF04082">
    <property type="entry name" value="Fungal_trans"/>
    <property type="match status" value="1"/>
</dbReference>
<organism evidence="9 10">
    <name type="scientific">Paraphoma chrysanthemicola</name>
    <dbReference type="NCBI Taxonomy" id="798071"/>
    <lineage>
        <taxon>Eukaryota</taxon>
        <taxon>Fungi</taxon>
        <taxon>Dikarya</taxon>
        <taxon>Ascomycota</taxon>
        <taxon>Pezizomycotina</taxon>
        <taxon>Dothideomycetes</taxon>
        <taxon>Pleosporomycetidae</taxon>
        <taxon>Pleosporales</taxon>
        <taxon>Pleosporineae</taxon>
        <taxon>Phaeosphaeriaceae</taxon>
        <taxon>Paraphoma</taxon>
    </lineage>
</organism>
<evidence type="ECO:0000256" key="5">
    <source>
        <dbReference type="ARBA" id="ARBA00023163"/>
    </source>
</evidence>
<feature type="transmembrane region" description="Helical" evidence="7">
    <location>
        <begin position="620"/>
        <end position="639"/>
    </location>
</feature>
<evidence type="ECO:0000256" key="4">
    <source>
        <dbReference type="ARBA" id="ARBA00023015"/>
    </source>
</evidence>
<name>A0A8K0VSW1_9PLEO</name>
<dbReference type="CDD" id="cd12148">
    <property type="entry name" value="fungal_TF_MHR"/>
    <property type="match status" value="1"/>
</dbReference>
<keyword evidence="3" id="KW-0862">Zinc</keyword>
<feature type="transmembrane region" description="Helical" evidence="7">
    <location>
        <begin position="891"/>
        <end position="911"/>
    </location>
</feature>